<dbReference type="EMBL" id="JAFJMO010000006">
    <property type="protein sequence ID" value="KAJ8274710.1"/>
    <property type="molecule type" value="Genomic_DNA"/>
</dbReference>
<evidence type="ECO:0000256" key="3">
    <source>
        <dbReference type="ARBA" id="ARBA00022692"/>
    </source>
</evidence>
<dbReference type="GO" id="GO:0005886">
    <property type="term" value="C:plasma membrane"/>
    <property type="evidence" value="ECO:0007669"/>
    <property type="project" value="UniProtKB-SubCell"/>
</dbReference>
<proteinExistence type="predicted"/>
<dbReference type="SUPFAM" id="SSF48726">
    <property type="entry name" value="Immunoglobulin"/>
    <property type="match status" value="1"/>
</dbReference>
<evidence type="ECO:0000256" key="1">
    <source>
        <dbReference type="ARBA" id="ARBA00004251"/>
    </source>
</evidence>
<evidence type="ECO:0000256" key="12">
    <source>
        <dbReference type="SAM" id="SignalP"/>
    </source>
</evidence>
<comment type="caution">
    <text evidence="14">The sequence shown here is derived from an EMBL/GenBank/DDBJ whole genome shotgun (WGS) entry which is preliminary data.</text>
</comment>
<feature type="domain" description="Ig-like" evidence="13">
    <location>
        <begin position="72"/>
        <end position="173"/>
    </location>
</feature>
<dbReference type="InterPro" id="IPR039293">
    <property type="entry name" value="TMEM81"/>
</dbReference>
<dbReference type="InterPro" id="IPR036179">
    <property type="entry name" value="Ig-like_dom_sf"/>
</dbReference>
<accession>A0A9Q1DLF3</accession>
<keyword evidence="15" id="KW-1185">Reference proteome</keyword>
<dbReference type="InterPro" id="IPR003599">
    <property type="entry name" value="Ig_sub"/>
</dbReference>
<keyword evidence="2" id="KW-1003">Cell membrane</keyword>
<dbReference type="OrthoDB" id="9390762at2759"/>
<reference evidence="14" key="1">
    <citation type="journal article" date="2023" name="Science">
        <title>Genome structures resolve the early diversification of teleost fishes.</title>
        <authorList>
            <person name="Parey E."/>
            <person name="Louis A."/>
            <person name="Montfort J."/>
            <person name="Bouchez O."/>
            <person name="Roques C."/>
            <person name="Iampietro C."/>
            <person name="Lluch J."/>
            <person name="Castinel A."/>
            <person name="Donnadieu C."/>
            <person name="Desvignes T."/>
            <person name="Floi Bucao C."/>
            <person name="Jouanno E."/>
            <person name="Wen M."/>
            <person name="Mejri S."/>
            <person name="Dirks R."/>
            <person name="Jansen H."/>
            <person name="Henkel C."/>
            <person name="Chen W.J."/>
            <person name="Zahm M."/>
            <person name="Cabau C."/>
            <person name="Klopp C."/>
            <person name="Thompson A.W."/>
            <person name="Robinson-Rechavi M."/>
            <person name="Braasch I."/>
            <person name="Lecointre G."/>
            <person name="Bobe J."/>
            <person name="Postlethwait J.H."/>
            <person name="Berthelot C."/>
            <person name="Roest Crollius H."/>
            <person name="Guiguen Y."/>
        </authorList>
    </citation>
    <scope>NUCLEOTIDE SEQUENCE</scope>
    <source>
        <strain evidence="14">Concon-B</strain>
    </source>
</reference>
<protein>
    <recommendedName>
        <fullName evidence="10">Transmembrane protein 81</fullName>
    </recommendedName>
</protein>
<evidence type="ECO:0000259" key="13">
    <source>
        <dbReference type="PROSITE" id="PS50835"/>
    </source>
</evidence>
<feature type="signal peptide" evidence="12">
    <location>
        <begin position="1"/>
        <end position="24"/>
    </location>
</feature>
<evidence type="ECO:0000256" key="11">
    <source>
        <dbReference type="SAM" id="Phobius"/>
    </source>
</evidence>
<dbReference type="Gene3D" id="2.60.40.10">
    <property type="entry name" value="Immunoglobulins"/>
    <property type="match status" value="1"/>
</dbReference>
<organism evidence="14 15">
    <name type="scientific">Conger conger</name>
    <name type="common">Conger eel</name>
    <name type="synonym">Muraena conger</name>
    <dbReference type="NCBI Taxonomy" id="82655"/>
    <lineage>
        <taxon>Eukaryota</taxon>
        <taxon>Metazoa</taxon>
        <taxon>Chordata</taxon>
        <taxon>Craniata</taxon>
        <taxon>Vertebrata</taxon>
        <taxon>Euteleostomi</taxon>
        <taxon>Actinopterygii</taxon>
        <taxon>Neopterygii</taxon>
        <taxon>Teleostei</taxon>
        <taxon>Anguilliformes</taxon>
        <taxon>Congridae</taxon>
        <taxon>Conger</taxon>
    </lineage>
</organism>
<dbReference type="SMART" id="SM00409">
    <property type="entry name" value="IG"/>
    <property type="match status" value="1"/>
</dbReference>
<dbReference type="PROSITE" id="PS50835">
    <property type="entry name" value="IG_LIKE"/>
    <property type="match status" value="1"/>
</dbReference>
<keyword evidence="3 11" id="KW-0812">Transmembrane</keyword>
<evidence type="ECO:0000313" key="15">
    <source>
        <dbReference type="Proteomes" id="UP001152803"/>
    </source>
</evidence>
<sequence length="257" mass="28665">MVMRCQWLWLFVGIWGLLCGPIWCAPTLPPAVLEDLESISSEVIVRRGPCSATCGLGLRTEEKCVLEEGGTPRDCQERRVWCLLTWQCGLHTLTAATGGTVVLDCLSEVTRVQGRFGFFLSWRYARGVVTTDDGLFARWHAPGLDRLTLNPLREENAGTYRCDVQDSAHRMVKRVYFGVKVLPADVIQLNFTSALSQWDIPDNRLNPGAGPEPAYPYTTQRDMVLYSFIVAAIAAALIFLSLHYACRRLTASATLNH</sequence>
<dbReference type="PANTHER" id="PTHR35670">
    <property type="entry name" value="TRANSMEMBRANE PROTEIN 81"/>
    <property type="match status" value="1"/>
</dbReference>
<evidence type="ECO:0000256" key="9">
    <source>
        <dbReference type="ARBA" id="ARBA00049937"/>
    </source>
</evidence>
<keyword evidence="4 12" id="KW-0732">Signal</keyword>
<name>A0A9Q1DLF3_CONCO</name>
<comment type="subcellular location">
    <subcellularLocation>
        <location evidence="1">Cell membrane</location>
        <topology evidence="1">Single-pass type I membrane protein</topology>
    </subcellularLocation>
</comment>
<evidence type="ECO:0000256" key="5">
    <source>
        <dbReference type="ARBA" id="ARBA00022989"/>
    </source>
</evidence>
<gene>
    <name evidence="14" type="ORF">COCON_G00093350</name>
</gene>
<evidence type="ECO:0000256" key="8">
    <source>
        <dbReference type="ARBA" id="ARBA00023319"/>
    </source>
</evidence>
<feature type="chain" id="PRO_5040255755" description="Transmembrane protein 81" evidence="12">
    <location>
        <begin position="25"/>
        <end position="257"/>
    </location>
</feature>
<keyword evidence="8" id="KW-0393">Immunoglobulin domain</keyword>
<dbReference type="PANTHER" id="PTHR35670:SF1">
    <property type="entry name" value="TRANSMEMBRANE PROTEIN 81"/>
    <property type="match status" value="1"/>
</dbReference>
<dbReference type="AlphaFoldDB" id="A0A9Q1DLF3"/>
<evidence type="ECO:0000256" key="4">
    <source>
        <dbReference type="ARBA" id="ARBA00022729"/>
    </source>
</evidence>
<keyword evidence="7" id="KW-1015">Disulfide bond</keyword>
<evidence type="ECO:0000256" key="7">
    <source>
        <dbReference type="ARBA" id="ARBA00023157"/>
    </source>
</evidence>
<evidence type="ECO:0000313" key="14">
    <source>
        <dbReference type="EMBL" id="KAJ8274710.1"/>
    </source>
</evidence>
<evidence type="ECO:0000256" key="10">
    <source>
        <dbReference type="ARBA" id="ARBA00050022"/>
    </source>
</evidence>
<feature type="transmembrane region" description="Helical" evidence="11">
    <location>
        <begin position="223"/>
        <end position="242"/>
    </location>
</feature>
<dbReference type="Proteomes" id="UP001152803">
    <property type="component" value="Unassembled WGS sequence"/>
</dbReference>
<evidence type="ECO:0000256" key="6">
    <source>
        <dbReference type="ARBA" id="ARBA00023136"/>
    </source>
</evidence>
<keyword evidence="5 11" id="KW-1133">Transmembrane helix</keyword>
<keyword evidence="6 11" id="KW-0472">Membrane</keyword>
<evidence type="ECO:0000256" key="2">
    <source>
        <dbReference type="ARBA" id="ARBA00022475"/>
    </source>
</evidence>
<comment type="function">
    <text evidence="9">Essential fertilization factor required for male fertility. Part of a conserved trimeric sperm complex with the essential fertilization factors IZUMO1 and SPACA6 which bridges sperm and oocyte membranes during fertilization by binding to IZUMO1R/JUNO on the oocyte.</text>
</comment>
<dbReference type="InterPro" id="IPR013783">
    <property type="entry name" value="Ig-like_fold"/>
</dbReference>
<dbReference type="InterPro" id="IPR007110">
    <property type="entry name" value="Ig-like_dom"/>
</dbReference>